<feature type="domain" description="NOMO-like ninth beta-sandwich" evidence="9">
    <location>
        <begin position="792"/>
        <end position="868"/>
    </location>
</feature>
<dbReference type="GO" id="GO:0030246">
    <property type="term" value="F:carbohydrate binding"/>
    <property type="evidence" value="ECO:0007669"/>
    <property type="project" value="InterPro"/>
</dbReference>
<keyword evidence="3 7" id="KW-0732">Signal</keyword>
<dbReference type="Gene3D" id="2.60.40.1120">
    <property type="entry name" value="Carboxypeptidase-like, regulatory domain"/>
    <property type="match status" value="1"/>
</dbReference>
<proteinExistence type="predicted"/>
<dbReference type="Pfam" id="PF22898">
    <property type="entry name" value="NOMO1-like_1st"/>
    <property type="match status" value="1"/>
</dbReference>
<feature type="chain" id="PRO_5043542556" description="Carbohydrate-binding-like fold protein" evidence="7">
    <location>
        <begin position="24"/>
        <end position="1217"/>
    </location>
</feature>
<dbReference type="InterPro" id="IPR055073">
    <property type="entry name" value="NOMO1-like_9th"/>
</dbReference>
<dbReference type="Pfam" id="PF23660">
    <property type="entry name" value="NOMO_8th"/>
    <property type="match status" value="1"/>
</dbReference>
<keyword evidence="6" id="KW-0472">Membrane</keyword>
<dbReference type="InterPro" id="IPR056187">
    <property type="entry name" value="NOMO_8th"/>
</dbReference>
<dbReference type="Gene3D" id="2.60.40.10">
    <property type="entry name" value="Immunoglobulins"/>
    <property type="match status" value="1"/>
</dbReference>
<feature type="domain" description="NOMO third transthyretin-like" evidence="12">
    <location>
        <begin position="287"/>
        <end position="347"/>
    </location>
</feature>
<dbReference type="InterPro" id="IPR008969">
    <property type="entry name" value="CarboxyPept-like_regulatory"/>
</dbReference>
<dbReference type="PANTHER" id="PTHR23303:SF14">
    <property type="entry name" value="BOS COMPLEX SUBUNIT NOMO1-RELATED"/>
    <property type="match status" value="1"/>
</dbReference>
<dbReference type="Pfam" id="PF23662">
    <property type="entry name" value="DUF7152"/>
    <property type="match status" value="1"/>
</dbReference>
<evidence type="ECO:0000259" key="9">
    <source>
        <dbReference type="Pfam" id="PF22902"/>
    </source>
</evidence>
<dbReference type="Pfam" id="PF13620">
    <property type="entry name" value="CarboxypepD_reg"/>
    <property type="match status" value="2"/>
</dbReference>
<evidence type="ECO:0000256" key="3">
    <source>
        <dbReference type="ARBA" id="ARBA00022729"/>
    </source>
</evidence>
<name>A0AAW2SFH5_9LAMI</name>
<feature type="signal peptide" evidence="7">
    <location>
        <begin position="1"/>
        <end position="23"/>
    </location>
</feature>
<evidence type="ECO:0000259" key="8">
    <source>
        <dbReference type="Pfam" id="PF22898"/>
    </source>
</evidence>
<dbReference type="InterPro" id="IPR056190">
    <property type="entry name" value="NOMO_5th"/>
</dbReference>
<dbReference type="Pfam" id="PF23194">
    <property type="entry name" value="NOMO_5th"/>
    <property type="match status" value="1"/>
</dbReference>
<dbReference type="InterPro" id="IPR056319">
    <property type="entry name" value="NOMO_7th"/>
</dbReference>
<feature type="domain" description="NOMO fifth transthyretin-like" evidence="13">
    <location>
        <begin position="431"/>
        <end position="511"/>
    </location>
</feature>
<dbReference type="SUPFAM" id="SSF49452">
    <property type="entry name" value="Starch-binding domain-like"/>
    <property type="match status" value="1"/>
</dbReference>
<dbReference type="Pfam" id="PF23196">
    <property type="entry name" value="NOMO_6th"/>
    <property type="match status" value="1"/>
</dbReference>
<evidence type="ECO:0000313" key="17">
    <source>
        <dbReference type="EMBL" id="KAL0391194.1"/>
    </source>
</evidence>
<dbReference type="InterPro" id="IPR055075">
    <property type="entry name" value="NOMO-like_N"/>
</dbReference>
<evidence type="ECO:0000259" key="12">
    <source>
        <dbReference type="Pfam" id="PF23193"/>
    </source>
</evidence>
<evidence type="ECO:0000256" key="7">
    <source>
        <dbReference type="SAM" id="SignalP"/>
    </source>
</evidence>
<dbReference type="AlphaFoldDB" id="A0AAW2SFH5"/>
<reference evidence="17" key="2">
    <citation type="journal article" date="2024" name="Plant">
        <title>Genomic evolution and insights into agronomic trait innovations of Sesamum species.</title>
        <authorList>
            <person name="Miao H."/>
            <person name="Wang L."/>
            <person name="Qu L."/>
            <person name="Liu H."/>
            <person name="Sun Y."/>
            <person name="Le M."/>
            <person name="Wang Q."/>
            <person name="Wei S."/>
            <person name="Zheng Y."/>
            <person name="Lin W."/>
            <person name="Duan Y."/>
            <person name="Cao H."/>
            <person name="Xiong S."/>
            <person name="Wang X."/>
            <person name="Wei L."/>
            <person name="Li C."/>
            <person name="Ma Q."/>
            <person name="Ju M."/>
            <person name="Zhao R."/>
            <person name="Li G."/>
            <person name="Mu C."/>
            <person name="Tian Q."/>
            <person name="Mei H."/>
            <person name="Zhang T."/>
            <person name="Gao T."/>
            <person name="Zhang H."/>
        </authorList>
    </citation>
    <scope>NUCLEOTIDE SEQUENCE</scope>
    <source>
        <strain evidence="17">KEN8</strain>
    </source>
</reference>
<evidence type="ECO:0000256" key="1">
    <source>
        <dbReference type="ARBA" id="ARBA00004115"/>
    </source>
</evidence>
<evidence type="ECO:0000259" key="11">
    <source>
        <dbReference type="Pfam" id="PF23141"/>
    </source>
</evidence>
<dbReference type="InterPro" id="IPR013784">
    <property type="entry name" value="Carb-bd-like_fold"/>
</dbReference>
<dbReference type="PANTHER" id="PTHR23303">
    <property type="entry name" value="CARBOXYPEPTIDASE REGULATORY REGION-CONTAINING"/>
    <property type="match status" value="1"/>
</dbReference>
<protein>
    <recommendedName>
        <fullName evidence="18">Carbohydrate-binding-like fold protein</fullName>
    </recommendedName>
</protein>
<reference evidence="17" key="1">
    <citation type="submission" date="2020-06" db="EMBL/GenBank/DDBJ databases">
        <authorList>
            <person name="Li T."/>
            <person name="Hu X."/>
            <person name="Zhang T."/>
            <person name="Song X."/>
            <person name="Zhang H."/>
            <person name="Dai N."/>
            <person name="Sheng W."/>
            <person name="Hou X."/>
            <person name="Wei L."/>
        </authorList>
    </citation>
    <scope>NUCLEOTIDE SEQUENCE</scope>
    <source>
        <strain evidence="17">KEN8</strain>
        <tissue evidence="17">Leaf</tissue>
    </source>
</reference>
<evidence type="ECO:0000256" key="6">
    <source>
        <dbReference type="ARBA" id="ARBA00023136"/>
    </source>
</evidence>
<feature type="domain" description="DUF7152" evidence="16">
    <location>
        <begin position="1057"/>
        <end position="1155"/>
    </location>
</feature>
<evidence type="ECO:0000256" key="5">
    <source>
        <dbReference type="ARBA" id="ARBA00022989"/>
    </source>
</evidence>
<evidence type="ECO:0000256" key="2">
    <source>
        <dbReference type="ARBA" id="ARBA00022692"/>
    </source>
</evidence>
<keyword evidence="2" id="KW-0812">Transmembrane</keyword>
<dbReference type="EMBL" id="JACGWM010000002">
    <property type="protein sequence ID" value="KAL0391194.1"/>
    <property type="molecule type" value="Genomic_DNA"/>
</dbReference>
<dbReference type="SUPFAM" id="SSF49464">
    <property type="entry name" value="Carboxypeptidase regulatory domain-like"/>
    <property type="match status" value="1"/>
</dbReference>
<dbReference type="InterPro" id="IPR055074">
    <property type="entry name" value="NOMO1-3_2nd"/>
</dbReference>
<evidence type="ECO:0000259" key="14">
    <source>
        <dbReference type="Pfam" id="PF23196"/>
    </source>
</evidence>
<evidence type="ECO:0000259" key="16">
    <source>
        <dbReference type="Pfam" id="PF23662"/>
    </source>
</evidence>
<gene>
    <name evidence="17" type="ORF">Scaly_0476500</name>
</gene>
<dbReference type="SUPFAM" id="SSF49478">
    <property type="entry name" value="Cna protein B-type domain"/>
    <property type="match status" value="2"/>
</dbReference>
<dbReference type="Pfam" id="PF22902">
    <property type="entry name" value="NOMO1-like_9th"/>
    <property type="match status" value="1"/>
</dbReference>
<keyword evidence="5" id="KW-1133">Transmembrane helix</keyword>
<sequence>MASTYCYFLVAAILLQSYRIVVAESIQGCGGFVEASSALIKSRKPTDGKLDYSHVTVELQTLDGLVKDRTQCAPNGYYFIPVYDKENYMSLGDNALRIRMGLWTELEGSYVVKIKGPEGWTCAPEQVPVIVDHAGCNANEDINFRFTGFTLSGRVVGAVSGDSCSHKNGGPANVSVKLLSPSGDVASSVSTTSAGSYSFKNIIPGKYKISASRHDLNIDIKGSDEVELGFDNGVVDDIFFASGYDIRGYVVAQGNPILGVHFYLYSDNVREVSCPHDSGNAPGLGKALCHAVSDADGMFTFTSIPCGIYKLIPFYKGENTVFDVSPPSMLVSVQHDHAIISQKFQVTGFSVGGRVVDGNGIGVDGAKIVVDGHERSVTDKEGYYKLDQVTSKRYSIEAKKEHYKFETLNDFLVLPNMASIIDIKAVSYDICGSAQTVSSAYKAKVALTHGPENVKPQVKETDESGNFCFEVPPGEYRLSAFAATAESSPELLFSPPYTDVIVNKPILSVQFYQAQVNVRGSVVCKDECGSSISVVLVRLDGKSKEERRRVNLNDQSSEFSFSNVLPGKYRVEVKKYSPGVTSEEDIWCWEQNFINIDVGVEDVEDITFIQKGYWVRVISTHDVDAHLVQADSSRMNLKIKKGSQHICIESPGVHELHFIDSCVSFGSSTLRVDTSNLSPINLKGQKYLLKGQINVESNESLPESISLDILNNQETLVDGTIARLVSTEIDQSRTAVYEYSVWANLGEKLVFVPRDSRNDVGKKILFYPRQQHVSVAQDGCQDAIATFSGRLGLYIEGSVSPPLSHVHIRVHAKSDSLISPLKQGDIALETTTGTDGLFLAGPLYDDIGYSIEASKPGYYVKRVGQNTFSCQKLGQISVRLYSREDSNEPFPSVLLSLSGEDGYRNNSVTGVSGAFMFDNLFPGSFYLRPLLKEYAFSPPAEAIDLGSGESKEVVFHATRVAFSALGKVTLLSGQPKEGVSVEARAESKGFYEETVTDSSGSYRLRGLQPDTTYVIKIARKSELGGIIIERASPDSLTVKVGHEDVQELNFVVFEQPDMTILSGHVEGKNIKELRSHIRVEIRSAADPSKVETILPLPMSNFFQVKDLPKGKHQLQLRSALPSSTLRFESEAIEVDLERQPQIHVGPLSYRIEEDIYKQELTPAPVYPLVVGVSVIALFISMPRLKDLYQALVGMSMSGSSATAKKDVKKLAVRKKTY</sequence>
<dbReference type="InterPro" id="IPR055576">
    <property type="entry name" value="DUF7152"/>
</dbReference>
<dbReference type="InterPro" id="IPR056188">
    <property type="entry name" value="NOMO_6th"/>
</dbReference>
<dbReference type="InterPro" id="IPR056189">
    <property type="entry name" value="NOMO_3rd"/>
</dbReference>
<feature type="domain" description="NOMO-like N-terminal beta-sandwich" evidence="8">
    <location>
        <begin position="46"/>
        <end position="144"/>
    </location>
</feature>
<keyword evidence="4" id="KW-0256">Endoplasmic reticulum</keyword>
<evidence type="ECO:0008006" key="18">
    <source>
        <dbReference type="Google" id="ProtNLM"/>
    </source>
</evidence>
<evidence type="ECO:0000256" key="4">
    <source>
        <dbReference type="ARBA" id="ARBA00022824"/>
    </source>
</evidence>
<feature type="domain" description="NOMO sixth transthyretin-like" evidence="14">
    <location>
        <begin position="516"/>
        <end position="592"/>
    </location>
</feature>
<comment type="caution">
    <text evidence="17">The sequence shown here is derived from an EMBL/GenBank/DDBJ whole genome shotgun (WGS) entry which is preliminary data.</text>
</comment>
<organism evidence="17">
    <name type="scientific">Sesamum calycinum</name>
    <dbReference type="NCBI Taxonomy" id="2727403"/>
    <lineage>
        <taxon>Eukaryota</taxon>
        <taxon>Viridiplantae</taxon>
        <taxon>Streptophyta</taxon>
        <taxon>Embryophyta</taxon>
        <taxon>Tracheophyta</taxon>
        <taxon>Spermatophyta</taxon>
        <taxon>Magnoliopsida</taxon>
        <taxon>eudicotyledons</taxon>
        <taxon>Gunneridae</taxon>
        <taxon>Pentapetalae</taxon>
        <taxon>asterids</taxon>
        <taxon>lamiids</taxon>
        <taxon>Lamiales</taxon>
        <taxon>Pedaliaceae</taxon>
        <taxon>Sesamum</taxon>
    </lineage>
</organism>
<evidence type="ECO:0000259" key="15">
    <source>
        <dbReference type="Pfam" id="PF23660"/>
    </source>
</evidence>
<comment type="subcellular location">
    <subcellularLocation>
        <location evidence="1">Endoplasmic reticulum membrane</location>
        <topology evidence="1">Single-pass type I membrane protein</topology>
    </subcellularLocation>
</comment>
<dbReference type="GO" id="GO:0005789">
    <property type="term" value="C:endoplasmic reticulum membrane"/>
    <property type="evidence" value="ECO:0007669"/>
    <property type="project" value="UniProtKB-SubCell"/>
</dbReference>
<dbReference type="Pfam" id="PF23193">
    <property type="entry name" value="NOMO_3rd"/>
    <property type="match status" value="1"/>
</dbReference>
<accession>A0AAW2SFH5</accession>
<dbReference type="Pfam" id="PF23141">
    <property type="entry name" value="Ig_NOMO"/>
    <property type="match status" value="1"/>
</dbReference>
<dbReference type="InterPro" id="IPR051417">
    <property type="entry name" value="SDr/BOS_complex"/>
</dbReference>
<dbReference type="Pfam" id="PF22904">
    <property type="entry name" value="NOMO1-like_2nd"/>
    <property type="match status" value="1"/>
</dbReference>
<feature type="domain" description="NOMO second beta-sandwich" evidence="10">
    <location>
        <begin position="146"/>
        <end position="237"/>
    </location>
</feature>
<evidence type="ECO:0000259" key="10">
    <source>
        <dbReference type="Pfam" id="PF22904"/>
    </source>
</evidence>
<dbReference type="InterPro" id="IPR013783">
    <property type="entry name" value="Ig-like_fold"/>
</dbReference>
<evidence type="ECO:0000259" key="13">
    <source>
        <dbReference type="Pfam" id="PF23194"/>
    </source>
</evidence>
<feature type="domain" description="NOMO eighth prealbumin-like" evidence="15">
    <location>
        <begin position="688"/>
        <end position="790"/>
    </location>
</feature>
<feature type="domain" description="NOMO seventh transthyretin-like" evidence="11">
    <location>
        <begin position="614"/>
        <end position="686"/>
    </location>
</feature>